<dbReference type="AlphaFoldDB" id="A0A8K0SSB9"/>
<protein>
    <recommendedName>
        <fullName evidence="7">Phosphoinositide phospholipase C</fullName>
        <ecNumber evidence="7">3.1.4.11</ecNumber>
    </recommendedName>
</protein>
<dbReference type="PROSITE" id="PS50007">
    <property type="entry name" value="PIPLC_X_DOMAIN"/>
    <property type="match status" value="1"/>
</dbReference>
<evidence type="ECO:0000256" key="7">
    <source>
        <dbReference type="RuleBase" id="RU361133"/>
    </source>
</evidence>
<dbReference type="GO" id="GO:0048015">
    <property type="term" value="P:phosphatidylinositol-mediated signaling"/>
    <property type="evidence" value="ECO:0007669"/>
    <property type="project" value="TreeGrafter"/>
</dbReference>
<feature type="compositionally biased region" description="Acidic residues" evidence="8">
    <location>
        <begin position="261"/>
        <end position="279"/>
    </location>
</feature>
<dbReference type="GO" id="GO:0016042">
    <property type="term" value="P:lipid catabolic process"/>
    <property type="evidence" value="ECO:0007669"/>
    <property type="project" value="UniProtKB-KW"/>
</dbReference>
<feature type="compositionally biased region" description="Acidic residues" evidence="8">
    <location>
        <begin position="16"/>
        <end position="26"/>
    </location>
</feature>
<dbReference type="SUPFAM" id="SSF49562">
    <property type="entry name" value="C2 domain (Calcium/lipid-binding domain, CaLB)"/>
    <property type="match status" value="1"/>
</dbReference>
<evidence type="ECO:0000256" key="2">
    <source>
        <dbReference type="ARBA" id="ARBA00022801"/>
    </source>
</evidence>
<gene>
    <name evidence="10" type="ORF">B0I35DRAFT_356385</name>
</gene>
<evidence type="ECO:0000256" key="5">
    <source>
        <dbReference type="ARBA" id="ARBA00023224"/>
    </source>
</evidence>
<dbReference type="SMART" id="SM00148">
    <property type="entry name" value="PLCXc"/>
    <property type="match status" value="1"/>
</dbReference>
<evidence type="ECO:0000259" key="9">
    <source>
        <dbReference type="PROSITE" id="PS50008"/>
    </source>
</evidence>
<evidence type="ECO:0000256" key="6">
    <source>
        <dbReference type="ARBA" id="ARBA00059664"/>
    </source>
</evidence>
<comment type="caution">
    <text evidence="10">The sequence shown here is derived from an EMBL/GenBank/DDBJ whole genome shotgun (WGS) entry which is preliminary data.</text>
</comment>
<dbReference type="InterPro" id="IPR001192">
    <property type="entry name" value="PI-PLC_fam"/>
</dbReference>
<dbReference type="InterPro" id="IPR001711">
    <property type="entry name" value="PLipase_C_Pinositol-sp_Y"/>
</dbReference>
<keyword evidence="4 7" id="KW-0443">Lipid metabolism</keyword>
<dbReference type="InterPro" id="IPR017946">
    <property type="entry name" value="PLC-like_Pdiesterase_TIM-brl"/>
</dbReference>
<accession>A0A8K0SSB9</accession>
<feature type="region of interest" description="Disordered" evidence="8">
    <location>
        <begin position="261"/>
        <end position="293"/>
    </location>
</feature>
<dbReference type="CDD" id="cd08598">
    <property type="entry name" value="PI-PLC1c_yeast"/>
    <property type="match status" value="1"/>
</dbReference>
<evidence type="ECO:0000256" key="1">
    <source>
        <dbReference type="ARBA" id="ARBA00001195"/>
    </source>
</evidence>
<dbReference type="InterPro" id="IPR035892">
    <property type="entry name" value="C2_domain_sf"/>
</dbReference>
<proteinExistence type="predicted"/>
<keyword evidence="2 7" id="KW-0378">Hydrolase</keyword>
<dbReference type="PROSITE" id="PS50008">
    <property type="entry name" value="PIPLC_Y_DOMAIN"/>
    <property type="match status" value="1"/>
</dbReference>
<name>A0A8K0SSB9_9HYPO</name>
<evidence type="ECO:0000256" key="3">
    <source>
        <dbReference type="ARBA" id="ARBA00022963"/>
    </source>
</evidence>
<dbReference type="InterPro" id="IPR000909">
    <property type="entry name" value="PLipase_C_PInositol-sp_X_dom"/>
</dbReference>
<dbReference type="GO" id="GO:0051209">
    <property type="term" value="P:release of sequestered calcium ion into cytosol"/>
    <property type="evidence" value="ECO:0007669"/>
    <property type="project" value="TreeGrafter"/>
</dbReference>
<dbReference type="Gene3D" id="2.60.40.150">
    <property type="entry name" value="C2 domain"/>
    <property type="match status" value="1"/>
</dbReference>
<dbReference type="OrthoDB" id="269822at2759"/>
<dbReference type="EMBL" id="JAGPNK010000010">
    <property type="protein sequence ID" value="KAH7312597.1"/>
    <property type="molecule type" value="Genomic_DNA"/>
</dbReference>
<keyword evidence="3 7" id="KW-0442">Lipid degradation</keyword>
<evidence type="ECO:0000313" key="11">
    <source>
        <dbReference type="Proteomes" id="UP000813444"/>
    </source>
</evidence>
<dbReference type="PANTHER" id="PTHR10336:SF169">
    <property type="entry name" value="PHOSPHOINOSITIDE PHOSPHOLIPASE C"/>
    <property type="match status" value="1"/>
</dbReference>
<dbReference type="PRINTS" id="PR00390">
    <property type="entry name" value="PHPHLIPASEC"/>
</dbReference>
<dbReference type="GO" id="GO:0004435">
    <property type="term" value="F:phosphatidylinositol-4,5-bisphosphate phospholipase C activity"/>
    <property type="evidence" value="ECO:0007669"/>
    <property type="project" value="UniProtKB-EC"/>
</dbReference>
<reference evidence="10" key="1">
    <citation type="journal article" date="2021" name="Nat. Commun.">
        <title>Genetic determinants of endophytism in the Arabidopsis root mycobiome.</title>
        <authorList>
            <person name="Mesny F."/>
            <person name="Miyauchi S."/>
            <person name="Thiergart T."/>
            <person name="Pickel B."/>
            <person name="Atanasova L."/>
            <person name="Karlsson M."/>
            <person name="Huettel B."/>
            <person name="Barry K.W."/>
            <person name="Haridas S."/>
            <person name="Chen C."/>
            <person name="Bauer D."/>
            <person name="Andreopoulos W."/>
            <person name="Pangilinan J."/>
            <person name="LaButti K."/>
            <person name="Riley R."/>
            <person name="Lipzen A."/>
            <person name="Clum A."/>
            <person name="Drula E."/>
            <person name="Henrissat B."/>
            <person name="Kohler A."/>
            <person name="Grigoriev I.V."/>
            <person name="Martin F.M."/>
            <person name="Hacquard S."/>
        </authorList>
    </citation>
    <scope>NUCLEOTIDE SEQUENCE</scope>
    <source>
        <strain evidence="10">MPI-CAGE-CH-0235</strain>
    </source>
</reference>
<comment type="function">
    <text evidence="6">The production of the second messenger molecules diacylglycerol (DAG) and inositol 1,4,5-trisphosphate (IP3) is mediated by activated phosphatidylinositol-specific phospholipase C enzymes.</text>
</comment>
<feature type="region of interest" description="Disordered" evidence="8">
    <location>
        <begin position="14"/>
        <end position="36"/>
    </location>
</feature>
<evidence type="ECO:0000256" key="8">
    <source>
        <dbReference type="SAM" id="MobiDB-lite"/>
    </source>
</evidence>
<dbReference type="SMART" id="SM00149">
    <property type="entry name" value="PLCYc"/>
    <property type="match status" value="1"/>
</dbReference>
<keyword evidence="5" id="KW-0807">Transducer</keyword>
<feature type="domain" description="PI-PLC Y-box" evidence="9">
    <location>
        <begin position="302"/>
        <end position="420"/>
    </location>
</feature>
<dbReference type="PANTHER" id="PTHR10336">
    <property type="entry name" value="PHOSPHOINOSITIDE-SPECIFIC PHOSPHOLIPASE C FAMILY PROTEIN"/>
    <property type="match status" value="1"/>
</dbReference>
<dbReference type="Pfam" id="PF00388">
    <property type="entry name" value="PI-PLC-X"/>
    <property type="match status" value="1"/>
</dbReference>
<dbReference type="Gene3D" id="3.20.20.190">
    <property type="entry name" value="Phosphatidylinositol (PI) phosphodiesterase"/>
    <property type="match status" value="1"/>
</dbReference>
<comment type="catalytic activity">
    <reaction evidence="1 7">
        <text>a 1,2-diacyl-sn-glycero-3-phospho-(1D-myo-inositol-4,5-bisphosphate) + H2O = 1D-myo-inositol 1,4,5-trisphosphate + a 1,2-diacyl-sn-glycerol + H(+)</text>
        <dbReference type="Rhea" id="RHEA:33179"/>
        <dbReference type="ChEBI" id="CHEBI:15377"/>
        <dbReference type="ChEBI" id="CHEBI:15378"/>
        <dbReference type="ChEBI" id="CHEBI:17815"/>
        <dbReference type="ChEBI" id="CHEBI:58456"/>
        <dbReference type="ChEBI" id="CHEBI:203600"/>
        <dbReference type="EC" id="3.1.4.11"/>
    </reaction>
</comment>
<evidence type="ECO:0000256" key="4">
    <source>
        <dbReference type="ARBA" id="ARBA00023098"/>
    </source>
</evidence>
<dbReference type="Proteomes" id="UP000813444">
    <property type="component" value="Unassembled WGS sequence"/>
</dbReference>
<dbReference type="SUPFAM" id="SSF51695">
    <property type="entry name" value="PLC-like phosphodiesterases"/>
    <property type="match status" value="1"/>
</dbReference>
<dbReference type="FunFam" id="3.20.20.190:FF:000039">
    <property type="entry name" value="Phosphoinositide phospholipase C"/>
    <property type="match status" value="1"/>
</dbReference>
<dbReference type="Pfam" id="PF00387">
    <property type="entry name" value="PI-PLC-Y"/>
    <property type="match status" value="1"/>
</dbReference>
<keyword evidence="11" id="KW-1185">Reference proteome</keyword>
<evidence type="ECO:0000313" key="10">
    <source>
        <dbReference type="EMBL" id="KAH7312597.1"/>
    </source>
</evidence>
<sequence length="573" mass="63824">MSFLKDKIAGLFSSSDGDDDNGEEITPDGSGLESYHTTLPKDQLRVSPIIRAFLAYERVLSLEDANINGSEPSDALRALLNKPHAEIPSELLDLSHPLPEYYMSSSHNTYLLAHQLYGESNASGYELALRTGSRCVEIDAWDNDQNEDEPKVTHGYTLVSNVPFRLVCETIAREFDREAEFAAANPGTYHSPIFLSLENHCNPRGQLRLAEIMKEVFGPRLLSKAVRDEGTGEQAGTGEHVTMNELAACIAVIVEYHLPEEAEDSLSSSDEDDSSDDEVKEARKSYKNKKKAEAPQGIIPELAELGVYAQSVKPRDNSWFESEALLDGPHHHLINVSESGLAAHMPDMNEKIARHNASHLMRVFPKGLRISSSNLLPVRYWGVGAQICALNWQNFGISMQLNEALFHGSHGFVLKPAGLRKGGDGKVGSDRKKRLRLHVAGVTDIPLHEDAEMDGIRPYLTCTLHQPTEPGSGQKQKTSPYKLKKPHFLYDGELSATSPLWNEILEWEYEDNELTFLRMLVKSDESFSRNPKFAVAAVRLQYVTPGWSFVRLLDLKGRETASTLLLKFDIDDA</sequence>
<organism evidence="10 11">
    <name type="scientific">Stachybotrys elegans</name>
    <dbReference type="NCBI Taxonomy" id="80388"/>
    <lineage>
        <taxon>Eukaryota</taxon>
        <taxon>Fungi</taxon>
        <taxon>Dikarya</taxon>
        <taxon>Ascomycota</taxon>
        <taxon>Pezizomycotina</taxon>
        <taxon>Sordariomycetes</taxon>
        <taxon>Hypocreomycetidae</taxon>
        <taxon>Hypocreales</taxon>
        <taxon>Stachybotryaceae</taxon>
        <taxon>Stachybotrys</taxon>
    </lineage>
</organism>
<dbReference type="EC" id="3.1.4.11" evidence="7"/>